<accession>A0A814L6S3</accession>
<evidence type="ECO:0000313" key="2">
    <source>
        <dbReference type="Proteomes" id="UP000663879"/>
    </source>
</evidence>
<sequence length="559" mass="66827">MGFNKIESYMEKLYLDRTNNNVFIDVPLKKLKFLIDGIQFMYVLSELFENGEFSGNYDKFYDYLKKVLGVIKFSIEAVIFKTVTKDDANNEKRLENYSKNLQDDVQVRTNPGLFYKMILLEVLNELEIKILIQLDHWSMISYSSENTIDGNFFTIISKDSIFNTIDLKAGYLSLSYSKGIFKNLENITDNTMFSIFYLQNLLYYLNLQHDSWIYFCILNGYKEKFERNGNFIGKRSFENLLKSMKTYEGNNVRNNFWNIRKKYSQNELYIIDELIEKIKLQRHQRTNFINENLNEFDRIIFRAVKKKMIVFPCLIEDFSQPSVFKSNIIEGLYREIYSEIFLEGILIKEFYRFKEQINQNIYKVKKLDHKPYLEFFEKNFNTSNEMSLFLCCICFWKEENKNEIFFQDCFNALIINFLIISLKYKKNYKDFTIFEQDNEDISNLITEYNNILIADFNNVNFRKVVHIINKFQALYQTFGLFACAFKLNLKFLSPRNFLNGCFVTKYVLDTNVQNQINSFTKKFNTVLLHMKDKINNITELIEEDDLDSQIRNLNLDNKV</sequence>
<proteinExistence type="predicted"/>
<dbReference type="EMBL" id="CAJNOC010005749">
    <property type="protein sequence ID" value="CAF1060975.1"/>
    <property type="molecule type" value="Genomic_DNA"/>
</dbReference>
<evidence type="ECO:0000313" key="1">
    <source>
        <dbReference type="EMBL" id="CAF1060975.1"/>
    </source>
</evidence>
<dbReference type="Proteomes" id="UP000663879">
    <property type="component" value="Unassembled WGS sequence"/>
</dbReference>
<dbReference type="AlphaFoldDB" id="A0A814L6S3"/>
<name>A0A814L6S3_9BILA</name>
<comment type="caution">
    <text evidence="1">The sequence shown here is derived from an EMBL/GenBank/DDBJ whole genome shotgun (WGS) entry which is preliminary data.</text>
</comment>
<keyword evidence="2" id="KW-1185">Reference proteome</keyword>
<reference evidence="1" key="1">
    <citation type="submission" date="2021-02" db="EMBL/GenBank/DDBJ databases">
        <authorList>
            <person name="Nowell W R."/>
        </authorList>
    </citation>
    <scope>NUCLEOTIDE SEQUENCE</scope>
    <source>
        <strain evidence="1">Ploen Becks lab</strain>
    </source>
</reference>
<gene>
    <name evidence="1" type="ORF">OXX778_LOCUS19280</name>
</gene>
<dbReference type="OrthoDB" id="10582915at2759"/>
<organism evidence="1 2">
    <name type="scientific">Brachionus calyciflorus</name>
    <dbReference type="NCBI Taxonomy" id="104777"/>
    <lineage>
        <taxon>Eukaryota</taxon>
        <taxon>Metazoa</taxon>
        <taxon>Spiralia</taxon>
        <taxon>Gnathifera</taxon>
        <taxon>Rotifera</taxon>
        <taxon>Eurotatoria</taxon>
        <taxon>Monogononta</taxon>
        <taxon>Pseudotrocha</taxon>
        <taxon>Ploima</taxon>
        <taxon>Brachionidae</taxon>
        <taxon>Brachionus</taxon>
    </lineage>
</organism>
<protein>
    <submittedName>
        <fullName evidence="1">Uncharacterized protein</fullName>
    </submittedName>
</protein>